<evidence type="ECO:0000313" key="2">
    <source>
        <dbReference type="Proteomes" id="UP000593567"/>
    </source>
</evidence>
<dbReference type="PANTHER" id="PTHR24024">
    <property type="entry name" value="PULMONARY SURFACTANT-ASSOCIATED PROTEIN A"/>
    <property type="match status" value="1"/>
</dbReference>
<evidence type="ECO:0000313" key="1">
    <source>
        <dbReference type="EMBL" id="KAF6021828.1"/>
    </source>
</evidence>
<name>A0A7J7J8X9_BUGNE</name>
<dbReference type="AlphaFoldDB" id="A0A7J7J8X9"/>
<organism evidence="1 2">
    <name type="scientific">Bugula neritina</name>
    <name type="common">Brown bryozoan</name>
    <name type="synonym">Sertularia neritina</name>
    <dbReference type="NCBI Taxonomy" id="10212"/>
    <lineage>
        <taxon>Eukaryota</taxon>
        <taxon>Metazoa</taxon>
        <taxon>Spiralia</taxon>
        <taxon>Lophotrochozoa</taxon>
        <taxon>Bryozoa</taxon>
        <taxon>Gymnolaemata</taxon>
        <taxon>Cheilostomatida</taxon>
        <taxon>Flustrina</taxon>
        <taxon>Buguloidea</taxon>
        <taxon>Bugulidae</taxon>
        <taxon>Bugula</taxon>
    </lineage>
</organism>
<gene>
    <name evidence="1" type="ORF">EB796_019869</name>
</gene>
<accession>A0A7J7J8X9</accession>
<proteinExistence type="predicted"/>
<dbReference type="Proteomes" id="UP000593567">
    <property type="component" value="Unassembled WGS sequence"/>
</dbReference>
<dbReference type="EMBL" id="VXIV02002956">
    <property type="protein sequence ID" value="KAF6021828.1"/>
    <property type="molecule type" value="Genomic_DNA"/>
</dbReference>
<dbReference type="GO" id="GO:0005615">
    <property type="term" value="C:extracellular space"/>
    <property type="evidence" value="ECO:0007669"/>
    <property type="project" value="TreeGrafter"/>
</dbReference>
<reference evidence="1" key="1">
    <citation type="submission" date="2020-06" db="EMBL/GenBank/DDBJ databases">
        <title>Draft genome of Bugula neritina, a colonial animal packing powerful symbionts and potential medicines.</title>
        <authorList>
            <person name="Rayko M."/>
        </authorList>
    </citation>
    <scope>NUCLEOTIDE SEQUENCE [LARGE SCALE GENOMIC DNA]</scope>
    <source>
        <strain evidence="1">Kwan_BN1</strain>
    </source>
</reference>
<sequence length="172" mass="18524">MQLSVIVIMFTNSEGYMPIISIYCKGKDGLQGPPGVAGPPGPPGPPGATNEFTAPGAVYTRWARTSCVKESQLLYSGFVGSASFSTQGGGVNYQCMPTDPEYSNYSSKFPSIFASYISGAEFHTHNFGIFSDSVHNQNVPCARCYTEYRSAVVMIPAKTTCPVGWTKEYQGK</sequence>
<comment type="caution">
    <text evidence="1">The sequence shown here is derived from an EMBL/GenBank/DDBJ whole genome shotgun (WGS) entry which is preliminary data.</text>
</comment>
<dbReference type="InterPro" id="IPR051077">
    <property type="entry name" value="Ca-dependent_lectin"/>
</dbReference>
<dbReference type="PANTHER" id="PTHR24024:SF18">
    <property type="entry name" value="SHORT-CHAIN COLLAGEN C4-LIKE"/>
    <property type="match status" value="1"/>
</dbReference>
<keyword evidence="2" id="KW-1185">Reference proteome</keyword>
<dbReference type="Gene3D" id="1.20.5.320">
    <property type="entry name" value="6-Phosphogluconate Dehydrogenase, domain 3"/>
    <property type="match status" value="1"/>
</dbReference>
<dbReference type="OrthoDB" id="6272653at2759"/>
<protein>
    <submittedName>
        <fullName evidence="1">Uncharacterized protein</fullName>
    </submittedName>
</protein>